<dbReference type="InterPro" id="IPR039809">
    <property type="entry name" value="Chemokine_b/g/d"/>
</dbReference>
<feature type="signal peptide" evidence="3">
    <location>
        <begin position="1"/>
        <end position="22"/>
    </location>
</feature>
<evidence type="ECO:0000313" key="6">
    <source>
        <dbReference type="RefSeq" id="XP_026063019.1"/>
    </source>
</evidence>
<evidence type="ECO:0000259" key="4">
    <source>
        <dbReference type="SMART" id="SM00199"/>
    </source>
</evidence>
<dbReference type="PANTHER" id="PTHR12015">
    <property type="entry name" value="SMALL INDUCIBLE CYTOKINE A"/>
    <property type="match status" value="1"/>
</dbReference>
<dbReference type="OrthoDB" id="9930747at2759"/>
<dbReference type="SUPFAM" id="SSF54117">
    <property type="entry name" value="Interleukin 8-like chemokines"/>
    <property type="match status" value="1"/>
</dbReference>
<dbReference type="Proteomes" id="UP000515129">
    <property type="component" value="Chromosome 27"/>
</dbReference>
<evidence type="ECO:0000256" key="2">
    <source>
        <dbReference type="SAM" id="MobiDB-lite"/>
    </source>
</evidence>
<keyword evidence="1" id="KW-0202">Cytokine</keyword>
<dbReference type="InterPro" id="IPR001811">
    <property type="entry name" value="Chemokine_IL8-like_dom"/>
</dbReference>
<dbReference type="RefSeq" id="XP_026063019.1">
    <property type="nucleotide sequence ID" value="XM_026207234.1"/>
</dbReference>
<feature type="region of interest" description="Disordered" evidence="2">
    <location>
        <begin position="86"/>
        <end position="115"/>
    </location>
</feature>
<dbReference type="AlphaFoldDB" id="A0A6P6JT28"/>
<dbReference type="GO" id="GO:0006955">
    <property type="term" value="P:immune response"/>
    <property type="evidence" value="ECO:0007669"/>
    <property type="project" value="InterPro"/>
</dbReference>
<dbReference type="Gene3D" id="2.40.50.40">
    <property type="match status" value="1"/>
</dbReference>
<feature type="domain" description="Chemokine interleukin-8-like" evidence="4">
    <location>
        <begin position="24"/>
        <end position="83"/>
    </location>
</feature>
<dbReference type="Pfam" id="PF00048">
    <property type="entry name" value="IL8"/>
    <property type="match status" value="1"/>
</dbReference>
<dbReference type="GO" id="GO:0005615">
    <property type="term" value="C:extracellular space"/>
    <property type="evidence" value="ECO:0007669"/>
    <property type="project" value="UniProtKB-KW"/>
</dbReference>
<reference evidence="6" key="1">
    <citation type="submission" date="2025-08" db="UniProtKB">
        <authorList>
            <consortium name="RefSeq"/>
        </authorList>
    </citation>
    <scope>IDENTIFICATION</scope>
    <source>
        <strain evidence="6">Wakin</strain>
        <tissue evidence="6">Muscle</tissue>
    </source>
</reference>
<evidence type="ECO:0000313" key="5">
    <source>
        <dbReference type="Proteomes" id="UP000515129"/>
    </source>
</evidence>
<dbReference type="GO" id="GO:0008009">
    <property type="term" value="F:chemokine activity"/>
    <property type="evidence" value="ECO:0007669"/>
    <property type="project" value="InterPro"/>
</dbReference>
<dbReference type="KEGG" id="caua:113046347"/>
<organism evidence="5 6">
    <name type="scientific">Carassius auratus</name>
    <name type="common">Goldfish</name>
    <dbReference type="NCBI Taxonomy" id="7957"/>
    <lineage>
        <taxon>Eukaryota</taxon>
        <taxon>Metazoa</taxon>
        <taxon>Chordata</taxon>
        <taxon>Craniata</taxon>
        <taxon>Vertebrata</taxon>
        <taxon>Euteleostomi</taxon>
        <taxon>Actinopterygii</taxon>
        <taxon>Neopterygii</taxon>
        <taxon>Teleostei</taxon>
        <taxon>Ostariophysi</taxon>
        <taxon>Cypriniformes</taxon>
        <taxon>Cyprinidae</taxon>
        <taxon>Cyprininae</taxon>
        <taxon>Carassius</taxon>
    </lineage>
</organism>
<evidence type="ECO:0000256" key="3">
    <source>
        <dbReference type="SAM" id="SignalP"/>
    </source>
</evidence>
<keyword evidence="5" id="KW-1185">Reference proteome</keyword>
<dbReference type="GeneID" id="113046347"/>
<gene>
    <name evidence="6" type="primary">LOC113046347</name>
</gene>
<sequence>MLIFTACVFGVIFGSLCVYTDGRPVSCCFKVGLRKLPFDKVLNYRIQTKPLCPITAVVIQTVSGKRLCFDPNSNWTKRAMWKVDEAKKRTREQDPVPAEGASTEGSRQRAEPVTATELPLNSQWNVVTARLKVKGKAKDNHKRVS</sequence>
<evidence type="ECO:0000256" key="1">
    <source>
        <dbReference type="ARBA" id="ARBA00022514"/>
    </source>
</evidence>
<keyword evidence="3" id="KW-0732">Signal</keyword>
<proteinExistence type="predicted"/>
<protein>
    <submittedName>
        <fullName evidence="6">C-C motif chemokine 12-like</fullName>
    </submittedName>
</protein>
<feature type="chain" id="PRO_5027595540" evidence="3">
    <location>
        <begin position="23"/>
        <end position="145"/>
    </location>
</feature>
<dbReference type="SMART" id="SM00199">
    <property type="entry name" value="SCY"/>
    <property type="match status" value="1"/>
</dbReference>
<accession>A0A6P6JT28</accession>
<dbReference type="InterPro" id="IPR036048">
    <property type="entry name" value="Interleukin_8-like_sf"/>
</dbReference>
<name>A0A6P6JT28_CARAU</name>
<dbReference type="PANTHER" id="PTHR12015:SF177">
    <property type="entry name" value="CHEMOKINE INTERLEUKIN-8-LIKE DOMAIN-CONTAINING PROTEIN"/>
    <property type="match status" value="1"/>
</dbReference>